<dbReference type="AlphaFoldDB" id="A0A0F4GBG1"/>
<keyword evidence="1" id="KW-0472">Membrane</keyword>
<proteinExistence type="predicted"/>
<keyword evidence="3" id="KW-1185">Reference proteome</keyword>
<name>A0A0F4GBG1_9PEZI</name>
<accession>A0A0F4GBG1</accession>
<evidence type="ECO:0000313" key="2">
    <source>
        <dbReference type="EMBL" id="KJX94726.1"/>
    </source>
</evidence>
<feature type="transmembrane region" description="Helical" evidence="1">
    <location>
        <begin position="28"/>
        <end position="48"/>
    </location>
</feature>
<evidence type="ECO:0000313" key="3">
    <source>
        <dbReference type="Proteomes" id="UP000033647"/>
    </source>
</evidence>
<dbReference type="Proteomes" id="UP000033647">
    <property type="component" value="Unassembled WGS sequence"/>
</dbReference>
<feature type="transmembrane region" description="Helical" evidence="1">
    <location>
        <begin position="142"/>
        <end position="163"/>
    </location>
</feature>
<protein>
    <submittedName>
        <fullName evidence="2">Uncharacterized protein</fullName>
    </submittedName>
</protein>
<sequence length="164" mass="18500">MESEAFWTTDTINDARSRWKTLQTRSNLTFKVLCPVLTVLALAASRVLSEPIPIWSMSLIWASWWFADAALEILAHTGWSIQLPGAQDSTCVVPKILPNTAHLSVLVEGHEKTWPRERDVIVDWWRKGLRGCGWEAAPDSRWFSGALIGVVYLTAMAVMFSSLW</sequence>
<gene>
    <name evidence="2" type="ORF">TI39_contig4163g00018</name>
</gene>
<dbReference type="EMBL" id="LAFY01004122">
    <property type="protein sequence ID" value="KJX94726.1"/>
    <property type="molecule type" value="Genomic_DNA"/>
</dbReference>
<keyword evidence="1" id="KW-1133">Transmembrane helix</keyword>
<comment type="caution">
    <text evidence="2">The sequence shown here is derived from an EMBL/GenBank/DDBJ whole genome shotgun (WGS) entry which is preliminary data.</text>
</comment>
<dbReference type="STRING" id="1047168.A0A0F4GBG1"/>
<evidence type="ECO:0000256" key="1">
    <source>
        <dbReference type="SAM" id="Phobius"/>
    </source>
</evidence>
<organism evidence="2 3">
    <name type="scientific">Zymoseptoria brevis</name>
    <dbReference type="NCBI Taxonomy" id="1047168"/>
    <lineage>
        <taxon>Eukaryota</taxon>
        <taxon>Fungi</taxon>
        <taxon>Dikarya</taxon>
        <taxon>Ascomycota</taxon>
        <taxon>Pezizomycotina</taxon>
        <taxon>Dothideomycetes</taxon>
        <taxon>Dothideomycetidae</taxon>
        <taxon>Mycosphaerellales</taxon>
        <taxon>Mycosphaerellaceae</taxon>
        <taxon>Zymoseptoria</taxon>
    </lineage>
</organism>
<reference evidence="2 3" key="1">
    <citation type="submission" date="2015-03" db="EMBL/GenBank/DDBJ databases">
        <title>RNA-seq based gene annotation and comparative genomics of four Zymoseptoria species reveal species-specific pathogenicity related genes and transposable element activity.</title>
        <authorList>
            <person name="Grandaubert J."/>
            <person name="Bhattacharyya A."/>
            <person name="Stukenbrock E.H."/>
        </authorList>
    </citation>
    <scope>NUCLEOTIDE SEQUENCE [LARGE SCALE GENOMIC DNA]</scope>
    <source>
        <strain evidence="2 3">Zb18110</strain>
    </source>
</reference>
<keyword evidence="1" id="KW-0812">Transmembrane</keyword>